<dbReference type="PANTHER" id="PTHR46268">
    <property type="entry name" value="STRESS RESPONSE PROTEIN NHAX"/>
    <property type="match status" value="1"/>
</dbReference>
<proteinExistence type="inferred from homology"/>
<dbReference type="Pfam" id="PF00582">
    <property type="entry name" value="Usp"/>
    <property type="match status" value="2"/>
</dbReference>
<dbReference type="PANTHER" id="PTHR46268:SF6">
    <property type="entry name" value="UNIVERSAL STRESS PROTEIN UP12"/>
    <property type="match status" value="1"/>
</dbReference>
<evidence type="ECO:0000313" key="3">
    <source>
        <dbReference type="EMBL" id="EMR00704.1"/>
    </source>
</evidence>
<evidence type="ECO:0000259" key="2">
    <source>
        <dbReference type="Pfam" id="PF00582"/>
    </source>
</evidence>
<keyword evidence="4" id="KW-1185">Reference proteome</keyword>
<evidence type="ECO:0000256" key="1">
    <source>
        <dbReference type="ARBA" id="ARBA00008791"/>
    </source>
</evidence>
<gene>
    <name evidence="3" type="ORF">ADICEAN_04176</name>
</gene>
<feature type="domain" description="UspA" evidence="2">
    <location>
        <begin position="1"/>
        <end position="138"/>
    </location>
</feature>
<feature type="domain" description="UspA" evidence="2">
    <location>
        <begin position="168"/>
        <end position="272"/>
    </location>
</feature>
<sequence>MKTIIATTDYSNAANNALEYAAAIAGHVRAKLILFNAFHLAIPATPAPLVLPDITELIRDNELRLNAIGERLARQHGIEVSCHTSTALFKEELDKLVRHYQADLVVMGMRGESLSRKLFGSLTTTVLYHAAYPVLVVPESATHQGLLRILFACKRAYLTPYHNLGILQEIARAYKADVQVLHVETQEEMHSSDKGNTQHGTPNMEQLLRGIHHTYKFIADEDVISGIERGIEESKADLLVMVPHKADFWDTILNRSHTRRLALNTTIPLLALPNQTKKQLARAARNQKPDVNV</sequence>
<dbReference type="RefSeq" id="WP_009197551.1">
    <property type="nucleotide sequence ID" value="NZ_AODQ01000205.1"/>
</dbReference>
<name>M7NQA9_9BACT</name>
<organism evidence="3 4">
    <name type="scientific">Cesiribacter andamanensis AMV16</name>
    <dbReference type="NCBI Taxonomy" id="1279009"/>
    <lineage>
        <taxon>Bacteria</taxon>
        <taxon>Pseudomonadati</taxon>
        <taxon>Bacteroidota</taxon>
        <taxon>Cytophagia</taxon>
        <taxon>Cytophagales</taxon>
        <taxon>Cesiribacteraceae</taxon>
        <taxon>Cesiribacter</taxon>
    </lineage>
</organism>
<dbReference type="STRING" id="1279009.ADICEAN_04176"/>
<reference evidence="3 4" key="1">
    <citation type="journal article" date="2013" name="Genome Announc.">
        <title>Draft Genome Sequence of Cesiribacter andamanensis Strain AMV16T, Isolated from a Soil Sample from a Mud Volcano in the Andaman Islands, India.</title>
        <authorList>
            <person name="Shivaji S."/>
            <person name="Ara S."/>
            <person name="Begum Z."/>
            <person name="Srinivas T.N."/>
            <person name="Singh A."/>
            <person name="Kumar Pinnaka A."/>
        </authorList>
    </citation>
    <scope>NUCLEOTIDE SEQUENCE [LARGE SCALE GENOMIC DNA]</scope>
    <source>
        <strain evidence="3 4">AMV16</strain>
    </source>
</reference>
<dbReference type="InterPro" id="IPR006015">
    <property type="entry name" value="Universal_stress_UspA"/>
</dbReference>
<protein>
    <submittedName>
        <fullName evidence="3">Universal stress protein UspG</fullName>
    </submittedName>
</protein>
<dbReference type="EMBL" id="AODQ01000205">
    <property type="protein sequence ID" value="EMR00704.1"/>
    <property type="molecule type" value="Genomic_DNA"/>
</dbReference>
<dbReference type="OrthoDB" id="1522603at2"/>
<accession>M7NQA9</accession>
<dbReference type="PRINTS" id="PR01438">
    <property type="entry name" value="UNVRSLSTRESS"/>
</dbReference>
<dbReference type="eggNOG" id="COG0589">
    <property type="taxonomic scope" value="Bacteria"/>
</dbReference>
<comment type="caution">
    <text evidence="3">The sequence shown here is derived from an EMBL/GenBank/DDBJ whole genome shotgun (WGS) entry which is preliminary data.</text>
</comment>
<dbReference type="SUPFAM" id="SSF52402">
    <property type="entry name" value="Adenine nucleotide alpha hydrolases-like"/>
    <property type="match status" value="2"/>
</dbReference>
<comment type="similarity">
    <text evidence="1">Belongs to the universal stress protein A family.</text>
</comment>
<evidence type="ECO:0000313" key="4">
    <source>
        <dbReference type="Proteomes" id="UP000011910"/>
    </source>
</evidence>
<dbReference type="CDD" id="cd00293">
    <property type="entry name" value="USP-like"/>
    <property type="match status" value="1"/>
</dbReference>
<dbReference type="Gene3D" id="3.40.50.12370">
    <property type="match status" value="1"/>
</dbReference>
<dbReference type="AlphaFoldDB" id="M7NQA9"/>
<dbReference type="InterPro" id="IPR006016">
    <property type="entry name" value="UspA"/>
</dbReference>
<dbReference type="Proteomes" id="UP000011910">
    <property type="component" value="Unassembled WGS sequence"/>
</dbReference>